<dbReference type="InterPro" id="IPR038765">
    <property type="entry name" value="Papain-like_cys_pep_sf"/>
</dbReference>
<dbReference type="Proteomes" id="UP000198211">
    <property type="component" value="Unassembled WGS sequence"/>
</dbReference>
<reference evidence="2" key="1">
    <citation type="submission" date="2017-03" db="EMBL/GenBank/DDBJ databases">
        <title>Phytopthora megakarya and P. palmivora, two closely related causual agents of cacao black pod achieved similar genome size and gene model numbers by different mechanisms.</title>
        <authorList>
            <person name="Ali S."/>
            <person name="Shao J."/>
            <person name="Larry D.J."/>
            <person name="Kronmiller B."/>
            <person name="Shen D."/>
            <person name="Strem M.D."/>
            <person name="Melnick R.L."/>
            <person name="Guiltinan M.J."/>
            <person name="Tyler B.M."/>
            <person name="Meinhardt L.W."/>
            <person name="Bailey B.A."/>
        </authorList>
    </citation>
    <scope>NUCLEOTIDE SEQUENCE [LARGE SCALE GENOMIC DNA]</scope>
    <source>
        <strain evidence="2">zdho120</strain>
    </source>
</reference>
<accession>A0A225VJH9</accession>
<dbReference type="SUPFAM" id="SSF54001">
    <property type="entry name" value="Cysteine proteinases"/>
    <property type="match status" value="1"/>
</dbReference>
<dbReference type="GO" id="GO:0008233">
    <property type="term" value="F:peptidase activity"/>
    <property type="evidence" value="ECO:0007669"/>
    <property type="project" value="UniProtKB-KW"/>
</dbReference>
<name>A0A225VJH9_9STRA</name>
<proteinExistence type="predicted"/>
<evidence type="ECO:0000313" key="1">
    <source>
        <dbReference type="EMBL" id="OWZ05482.1"/>
    </source>
</evidence>
<keyword evidence="2" id="KW-1185">Reference proteome</keyword>
<gene>
    <name evidence="1" type="ORF">PHMEG_00022427</name>
</gene>
<dbReference type="EMBL" id="NBNE01004409">
    <property type="protein sequence ID" value="OWZ05482.1"/>
    <property type="molecule type" value="Genomic_DNA"/>
</dbReference>
<comment type="caution">
    <text evidence="1">The sequence shown here is derived from an EMBL/GenBank/DDBJ whole genome shotgun (WGS) entry which is preliminary data.</text>
</comment>
<keyword evidence="1" id="KW-0645">Protease</keyword>
<dbReference type="AlphaFoldDB" id="A0A225VJH9"/>
<dbReference type="Gene3D" id="3.40.395.10">
    <property type="entry name" value="Adenoviral Proteinase, Chain A"/>
    <property type="match status" value="1"/>
</dbReference>
<evidence type="ECO:0000313" key="2">
    <source>
        <dbReference type="Proteomes" id="UP000198211"/>
    </source>
</evidence>
<sequence length="203" mass="23005">MLDDVNDDSAECASQIKIILPRGNRQVAFMGLPYFALLTLRGNLWMDDTPMGHGLGLLAREHPDVGIINPNFSNMHSREDGFKRIKLCCLHSMSMEVTGVLVFDFGSRTRGITVFDPLQASNSKYYDKCEDKINEYFAEFRTTMTLKRETSSRQPDTASCGPAVLAFFERHILGIQMFRNQFYRNMFSEAPLPVEMSTLATPT</sequence>
<keyword evidence="1" id="KW-0378">Hydrolase</keyword>
<dbReference type="GO" id="GO:0006508">
    <property type="term" value="P:proteolysis"/>
    <property type="evidence" value="ECO:0007669"/>
    <property type="project" value="UniProtKB-KW"/>
</dbReference>
<organism evidence="1 2">
    <name type="scientific">Phytophthora megakarya</name>
    <dbReference type="NCBI Taxonomy" id="4795"/>
    <lineage>
        <taxon>Eukaryota</taxon>
        <taxon>Sar</taxon>
        <taxon>Stramenopiles</taxon>
        <taxon>Oomycota</taxon>
        <taxon>Peronosporomycetes</taxon>
        <taxon>Peronosporales</taxon>
        <taxon>Peronosporaceae</taxon>
        <taxon>Phytophthora</taxon>
    </lineage>
</organism>
<protein>
    <submittedName>
        <fullName evidence="1">Cysteine protease</fullName>
    </submittedName>
</protein>